<dbReference type="InterPro" id="IPR008323">
    <property type="entry name" value="UCP033563"/>
</dbReference>
<gene>
    <name evidence="1" type="ORF">GCM10008906_33970</name>
</gene>
<dbReference type="PANTHER" id="PTHR36454">
    <property type="entry name" value="LMO2823 PROTEIN"/>
    <property type="match status" value="1"/>
</dbReference>
<dbReference type="Proteomes" id="UP001501510">
    <property type="component" value="Unassembled WGS sequence"/>
</dbReference>
<organism evidence="1 2">
    <name type="scientific">Clostridium oceanicum</name>
    <dbReference type="NCBI Taxonomy" id="1543"/>
    <lineage>
        <taxon>Bacteria</taxon>
        <taxon>Bacillati</taxon>
        <taxon>Bacillota</taxon>
        <taxon>Clostridia</taxon>
        <taxon>Eubacteriales</taxon>
        <taxon>Clostridiaceae</taxon>
        <taxon>Clostridium</taxon>
    </lineage>
</organism>
<dbReference type="PANTHER" id="PTHR36454:SF1">
    <property type="entry name" value="DUF1015 DOMAIN-CONTAINING PROTEIN"/>
    <property type="match status" value="1"/>
</dbReference>
<reference evidence="2" key="1">
    <citation type="journal article" date="2019" name="Int. J. Syst. Evol. Microbiol.">
        <title>The Global Catalogue of Microorganisms (GCM) 10K type strain sequencing project: providing services to taxonomists for standard genome sequencing and annotation.</title>
        <authorList>
            <consortium name="The Broad Institute Genomics Platform"/>
            <consortium name="The Broad Institute Genome Sequencing Center for Infectious Disease"/>
            <person name="Wu L."/>
            <person name="Ma J."/>
        </authorList>
    </citation>
    <scope>NUCLEOTIDE SEQUENCE [LARGE SCALE GENOMIC DNA]</scope>
    <source>
        <strain evidence="2">JCM 1407</strain>
    </source>
</reference>
<protein>
    <submittedName>
        <fullName evidence="1">DUF1015 domain-containing protein</fullName>
    </submittedName>
</protein>
<dbReference type="EMBL" id="BAAACG010000019">
    <property type="protein sequence ID" value="GAA0746417.1"/>
    <property type="molecule type" value="Genomic_DNA"/>
</dbReference>
<evidence type="ECO:0000313" key="2">
    <source>
        <dbReference type="Proteomes" id="UP001501510"/>
    </source>
</evidence>
<accession>A0ABP3V150</accession>
<dbReference type="Pfam" id="PF06245">
    <property type="entry name" value="DUF1015"/>
    <property type="match status" value="1"/>
</dbReference>
<comment type="caution">
    <text evidence="1">The sequence shown here is derived from an EMBL/GenBank/DDBJ whole genome shotgun (WGS) entry which is preliminary data.</text>
</comment>
<evidence type="ECO:0000313" key="1">
    <source>
        <dbReference type="EMBL" id="GAA0746417.1"/>
    </source>
</evidence>
<sequence>MYINTIKKSYINISGNLYDSEFINLVNVRNKKIDLDEKTLFLTQEEKNFLNNQQIKNFDEAIYIFKYKSAYGIICDIPIKEYDEGKIKCHELVLPDTVQGMLSNLHGYNCEAAPILLAHEKKIDYLTYIKEKKYKDSFKINGLEIYVIYGKEASEIKKEFAQVNEMYVADGHHRLYTTSLSNFKNSVLSCLVSFEYLNILPIHRIIPNIDAKLFEKAKSFINNRFKVLPSQTPLSKGKIRLKYNNDSFVVNLIELNSDAFWNNDIYRLNTQIISQAFRIFDTSKLKYISDSELKSNKSLLNKNDVLIETYPPSKDEFTNCANNKCIMPPKSTWFSPKFPSFLIFKKYRY</sequence>
<dbReference type="RefSeq" id="WP_343763592.1">
    <property type="nucleotide sequence ID" value="NZ_BAAACG010000019.1"/>
</dbReference>
<proteinExistence type="predicted"/>
<keyword evidence="2" id="KW-1185">Reference proteome</keyword>
<name>A0ABP3V150_9CLOT</name>